<gene>
    <name evidence="3" type="ORF">SETIT_2G347000v2</name>
</gene>
<dbReference type="InterPro" id="IPR001810">
    <property type="entry name" value="F-box_dom"/>
</dbReference>
<dbReference type="PANTHER" id="PTHR34709">
    <property type="entry name" value="OS10G0396666 PROTEIN"/>
    <property type="match status" value="1"/>
</dbReference>
<dbReference type="Pfam" id="PF00646">
    <property type="entry name" value="F-box"/>
    <property type="match status" value="1"/>
</dbReference>
<dbReference type="InterPro" id="IPR053781">
    <property type="entry name" value="F-box_AtFBL13-like"/>
</dbReference>
<feature type="domain" description="F-box" evidence="1">
    <location>
        <begin position="4"/>
        <end position="42"/>
    </location>
</feature>
<dbReference type="InterPro" id="IPR036047">
    <property type="entry name" value="F-box-like_dom_sf"/>
</dbReference>
<name>A0A368Q6F7_SETIT</name>
<dbReference type="Pfam" id="PF24758">
    <property type="entry name" value="LRR_At5g56370"/>
    <property type="match status" value="1"/>
</dbReference>
<dbReference type="SUPFAM" id="SSF81383">
    <property type="entry name" value="F-box domain"/>
    <property type="match status" value="1"/>
</dbReference>
<evidence type="ECO:0000259" key="1">
    <source>
        <dbReference type="Pfam" id="PF00646"/>
    </source>
</evidence>
<dbReference type="InterPro" id="IPR055312">
    <property type="entry name" value="FBL15-like"/>
</dbReference>
<dbReference type="AlphaFoldDB" id="A0A368Q6F7"/>
<reference evidence="3" key="1">
    <citation type="journal article" date="2012" name="Nat. Biotechnol.">
        <title>Reference genome sequence of the model plant Setaria.</title>
        <authorList>
            <person name="Bennetzen J.L."/>
            <person name="Schmutz J."/>
            <person name="Wang H."/>
            <person name="Percifield R."/>
            <person name="Hawkins J."/>
            <person name="Pontaroli A.C."/>
            <person name="Estep M."/>
            <person name="Feng L."/>
            <person name="Vaughn J.N."/>
            <person name="Grimwood J."/>
            <person name="Jenkins J."/>
            <person name="Barry K."/>
            <person name="Lindquist E."/>
            <person name="Hellsten U."/>
            <person name="Deshpande S."/>
            <person name="Wang X."/>
            <person name="Wu X."/>
            <person name="Mitros T."/>
            <person name="Triplett J."/>
            <person name="Yang X."/>
            <person name="Ye C.Y."/>
            <person name="Mauro-Herrera M."/>
            <person name="Wang L."/>
            <person name="Li P."/>
            <person name="Sharma M."/>
            <person name="Sharma R."/>
            <person name="Ronald P.C."/>
            <person name="Panaud O."/>
            <person name="Kellogg E.A."/>
            <person name="Brutnell T.P."/>
            <person name="Doust A.N."/>
            <person name="Tuskan G.A."/>
            <person name="Rokhsar D."/>
            <person name="Devos K.M."/>
        </authorList>
    </citation>
    <scope>NUCLEOTIDE SEQUENCE [LARGE SCALE GENOMIC DNA]</scope>
    <source>
        <strain evidence="3">Yugu1</strain>
    </source>
</reference>
<organism evidence="3">
    <name type="scientific">Setaria italica</name>
    <name type="common">Foxtail millet</name>
    <name type="synonym">Panicum italicum</name>
    <dbReference type="NCBI Taxonomy" id="4555"/>
    <lineage>
        <taxon>Eukaryota</taxon>
        <taxon>Viridiplantae</taxon>
        <taxon>Streptophyta</taxon>
        <taxon>Embryophyta</taxon>
        <taxon>Tracheophyta</taxon>
        <taxon>Spermatophyta</taxon>
        <taxon>Magnoliopsida</taxon>
        <taxon>Liliopsida</taxon>
        <taxon>Poales</taxon>
        <taxon>Poaceae</taxon>
        <taxon>PACMAD clade</taxon>
        <taxon>Panicoideae</taxon>
        <taxon>Panicodae</taxon>
        <taxon>Paniceae</taxon>
        <taxon>Cenchrinae</taxon>
        <taxon>Setaria</taxon>
    </lineage>
</organism>
<protein>
    <recommendedName>
        <fullName evidence="4">F-box domain-containing protein</fullName>
    </recommendedName>
</protein>
<reference evidence="3" key="2">
    <citation type="submission" date="2015-07" db="EMBL/GenBank/DDBJ databases">
        <authorList>
            <person name="Noorani M."/>
        </authorList>
    </citation>
    <scope>NUCLEOTIDE SEQUENCE</scope>
    <source>
        <strain evidence="3">Yugu1</strain>
    </source>
</reference>
<dbReference type="PANTHER" id="PTHR34709:SF68">
    <property type="entry name" value="OS07G0550432 PROTEIN"/>
    <property type="match status" value="1"/>
</dbReference>
<proteinExistence type="predicted"/>
<evidence type="ECO:0000313" key="3">
    <source>
        <dbReference type="EMBL" id="RCV13442.1"/>
    </source>
</evidence>
<accession>A0A368Q6F7</accession>
<sequence length="456" mass="49391">MDCISGLPDELLHDILLRLNSTRAAGRTSVLSRRWRNVWATLPQLVFDGDGYGTGSDSAAPPAASFLDSVDGALRAYSAPTIDVLDISQPSGCPAFPARRVGSWLRFASRRMARTLSLDVPWSSSTPGNPRKAEVLVLPTIDGAQYIWLSLGKRWLRIRPAGVFVALTDLTIGGATMEGRVLEALVCSQCPRLRDLRLLQVTLAPESDISLRSDSLETLSFWVVFPNRHRLEIVAPKMEQLCVCQLYSSGARISAPKLAELVWEGYPDFFGSDIQFVDASRHLRVLEVSEISGSLMQRFDKVDELRLEDVNISRGEVAYESFVNRTNNLPKCGTLSVSLHGKDYHGFAPSMLHLLKKCNSSCKADDITLDSLEVVEIYLNEGRRAVATSALAPTAEEASAARAHGLSPGCGRCRHSAARLAPTSATEAAGAEVGLATLALALASADMASRLVDAPT</sequence>
<dbReference type="CDD" id="cd22160">
    <property type="entry name" value="F-box_AtFBL13-like"/>
    <property type="match status" value="1"/>
</dbReference>
<dbReference type="OrthoDB" id="676359at2759"/>
<evidence type="ECO:0008006" key="4">
    <source>
        <dbReference type="Google" id="ProtNLM"/>
    </source>
</evidence>
<evidence type="ECO:0000259" key="2">
    <source>
        <dbReference type="Pfam" id="PF24758"/>
    </source>
</evidence>
<dbReference type="InterPro" id="IPR055411">
    <property type="entry name" value="LRR_FXL15/At3g58940/PEG3-like"/>
</dbReference>
<feature type="domain" description="F-box/LRR-repeat protein 15/At3g58940/PEG3-like LRR" evidence="2">
    <location>
        <begin position="103"/>
        <end position="259"/>
    </location>
</feature>
<dbReference type="EMBL" id="CM003529">
    <property type="protein sequence ID" value="RCV13442.1"/>
    <property type="molecule type" value="Genomic_DNA"/>
</dbReference>